<organism evidence="1 2">
    <name type="scientific">Meloidogyne enterolobii</name>
    <name type="common">Root-knot nematode worm</name>
    <name type="synonym">Meloidogyne mayaguensis</name>
    <dbReference type="NCBI Taxonomy" id="390850"/>
    <lineage>
        <taxon>Eukaryota</taxon>
        <taxon>Metazoa</taxon>
        <taxon>Ecdysozoa</taxon>
        <taxon>Nematoda</taxon>
        <taxon>Chromadorea</taxon>
        <taxon>Rhabditida</taxon>
        <taxon>Tylenchina</taxon>
        <taxon>Tylenchomorpha</taxon>
        <taxon>Tylenchoidea</taxon>
        <taxon>Meloidogynidae</taxon>
        <taxon>Meloidogyninae</taxon>
        <taxon>Meloidogyne</taxon>
    </lineage>
</organism>
<accession>A0ACB0YDH3</accession>
<keyword evidence="2" id="KW-1185">Reference proteome</keyword>
<proteinExistence type="predicted"/>
<dbReference type="Proteomes" id="UP001497535">
    <property type="component" value="Unassembled WGS sequence"/>
</dbReference>
<dbReference type="EMBL" id="CAVMJV010000010">
    <property type="protein sequence ID" value="CAK5042027.1"/>
    <property type="molecule type" value="Genomic_DNA"/>
</dbReference>
<protein>
    <submittedName>
        <fullName evidence="1">Uncharacterized protein</fullName>
    </submittedName>
</protein>
<evidence type="ECO:0000313" key="1">
    <source>
        <dbReference type="EMBL" id="CAK5042027.1"/>
    </source>
</evidence>
<gene>
    <name evidence="1" type="ORF">MENTE1834_LOCUS10707</name>
</gene>
<reference evidence="1" key="1">
    <citation type="submission" date="2023-11" db="EMBL/GenBank/DDBJ databases">
        <authorList>
            <person name="Poullet M."/>
        </authorList>
    </citation>
    <scope>NUCLEOTIDE SEQUENCE</scope>
    <source>
        <strain evidence="1">E1834</strain>
    </source>
</reference>
<name>A0ACB0YDH3_MELEN</name>
<sequence>MFWLTICLGFKYWIFGCYVLWIFYVTFFWFLEIRNALEVGAGYIPPDYGLFFVFGLLVLWILWMVSSLDFMDVDLFFVFGLLVLWILWIVSSLDFMDVDLFLLFEWLVLWIGC</sequence>
<comment type="caution">
    <text evidence="1">The sequence shown here is derived from an EMBL/GenBank/DDBJ whole genome shotgun (WGS) entry which is preliminary data.</text>
</comment>
<evidence type="ECO:0000313" key="2">
    <source>
        <dbReference type="Proteomes" id="UP001497535"/>
    </source>
</evidence>